<name>A0ABP6UJV6_9FLAO</name>
<organism evidence="1 2">
    <name type="scientific">Aquimarina addita</name>
    <dbReference type="NCBI Taxonomy" id="870485"/>
    <lineage>
        <taxon>Bacteria</taxon>
        <taxon>Pseudomonadati</taxon>
        <taxon>Bacteroidota</taxon>
        <taxon>Flavobacteriia</taxon>
        <taxon>Flavobacteriales</taxon>
        <taxon>Flavobacteriaceae</taxon>
        <taxon>Aquimarina</taxon>
    </lineage>
</organism>
<reference evidence="2" key="1">
    <citation type="journal article" date="2019" name="Int. J. Syst. Evol. Microbiol.">
        <title>The Global Catalogue of Microorganisms (GCM) 10K type strain sequencing project: providing services to taxonomists for standard genome sequencing and annotation.</title>
        <authorList>
            <consortium name="The Broad Institute Genomics Platform"/>
            <consortium name="The Broad Institute Genome Sequencing Center for Infectious Disease"/>
            <person name="Wu L."/>
            <person name="Ma J."/>
        </authorList>
    </citation>
    <scope>NUCLEOTIDE SEQUENCE [LARGE SCALE GENOMIC DNA]</scope>
    <source>
        <strain evidence="2">JCM 17106</strain>
    </source>
</reference>
<protein>
    <submittedName>
        <fullName evidence="1">Uncharacterized protein</fullName>
    </submittedName>
</protein>
<evidence type="ECO:0000313" key="2">
    <source>
        <dbReference type="Proteomes" id="UP001500459"/>
    </source>
</evidence>
<keyword evidence="2" id="KW-1185">Reference proteome</keyword>
<dbReference type="EMBL" id="BAABCW010000006">
    <property type="protein sequence ID" value="GAA3508048.1"/>
    <property type="molecule type" value="Genomic_DNA"/>
</dbReference>
<comment type="caution">
    <text evidence="1">The sequence shown here is derived from an EMBL/GenBank/DDBJ whole genome shotgun (WGS) entry which is preliminary data.</text>
</comment>
<evidence type="ECO:0000313" key="1">
    <source>
        <dbReference type="EMBL" id="GAA3508048.1"/>
    </source>
</evidence>
<dbReference type="Gene3D" id="2.40.50.140">
    <property type="entry name" value="Nucleic acid-binding proteins"/>
    <property type="match status" value="1"/>
</dbReference>
<accession>A0ABP6UJV6</accession>
<proteinExistence type="predicted"/>
<dbReference type="InterPro" id="IPR012340">
    <property type="entry name" value="NA-bd_OB-fold"/>
</dbReference>
<gene>
    <name evidence="1" type="ORF">GCM10022393_17930</name>
</gene>
<sequence length="79" mass="9075">MRFFAAIHNDLNVLNVVRAISSNLKDIALRFFQEDSQISVGDIIKVVNITLDREKRKMSLGVKRLNSDPWIDITSKYPV</sequence>
<dbReference type="Proteomes" id="UP001500459">
    <property type="component" value="Unassembled WGS sequence"/>
</dbReference>